<evidence type="ECO:0000256" key="4">
    <source>
        <dbReference type="ARBA" id="ARBA00022691"/>
    </source>
</evidence>
<evidence type="ECO:0000256" key="3">
    <source>
        <dbReference type="ARBA" id="ARBA00022679"/>
    </source>
</evidence>
<dbReference type="InterPro" id="IPR000940">
    <property type="entry name" value="NNMT_TEMT_trans"/>
</dbReference>
<dbReference type="GO" id="GO:0032259">
    <property type="term" value="P:methylation"/>
    <property type="evidence" value="ECO:0007669"/>
    <property type="project" value="UniProtKB-KW"/>
</dbReference>
<comment type="caution">
    <text evidence="5">The sequence shown here is derived from an EMBL/GenBank/DDBJ whole genome shotgun (WGS) entry which is preliminary data.</text>
</comment>
<keyword evidence="4" id="KW-0949">S-adenosyl-L-methionine</keyword>
<evidence type="ECO:0000313" key="5">
    <source>
        <dbReference type="EMBL" id="CAF1550241.1"/>
    </source>
</evidence>
<keyword evidence="3" id="KW-0808">Transferase</keyword>
<dbReference type="Proteomes" id="UP000663828">
    <property type="component" value="Unassembled WGS sequence"/>
</dbReference>
<dbReference type="GO" id="GO:0005829">
    <property type="term" value="C:cytosol"/>
    <property type="evidence" value="ECO:0007669"/>
    <property type="project" value="TreeGrafter"/>
</dbReference>
<reference evidence="5" key="1">
    <citation type="submission" date="2021-02" db="EMBL/GenBank/DDBJ databases">
        <authorList>
            <person name="Nowell W R."/>
        </authorList>
    </citation>
    <scope>NUCLEOTIDE SEQUENCE</scope>
</reference>
<sequence>MNTVQHPNSDIPMSLEECIEHTNTAKYLSTHAYSKMVPSFKFIIENLIRIINDHDRRIGNQCALEFGDGPCLLTSFILAKKVQSIRFADRSLENLAAVRDWINQKPNAHDWSDLFDRAIHEYHTQTGETSAKRSLWESRLREAIVNGGLLQFNVRVHDCPVLNGEPNYYDIVSSSMCLERVCSTHLIYKQTIKQLYALLKDNGFIILMHELNQSFYVENEHRHPILPLNRTVVIEALTDAGFEDIHDETQDQDVDNVADGNVIMIVTAFKPKKSS</sequence>
<comment type="similarity">
    <text evidence="1">Belongs to the class I-like SAM-binding methyltransferase superfamily. NNMT/PNMT/TEMT family.</text>
</comment>
<keyword evidence="2" id="KW-0489">Methyltransferase</keyword>
<dbReference type="GO" id="GO:0008170">
    <property type="term" value="F:N-methyltransferase activity"/>
    <property type="evidence" value="ECO:0007669"/>
    <property type="project" value="TreeGrafter"/>
</dbReference>
<gene>
    <name evidence="5" type="ORF">XAT740_LOCUS42838</name>
</gene>
<name>A0A815X0C9_ADIRI</name>
<dbReference type="SUPFAM" id="SSF53335">
    <property type="entry name" value="S-adenosyl-L-methionine-dependent methyltransferases"/>
    <property type="match status" value="1"/>
</dbReference>
<dbReference type="Gene3D" id="3.40.50.150">
    <property type="entry name" value="Vaccinia Virus protein VP39"/>
    <property type="match status" value="1"/>
</dbReference>
<dbReference type="EMBL" id="CAJNOR010005188">
    <property type="protein sequence ID" value="CAF1550241.1"/>
    <property type="molecule type" value="Genomic_DNA"/>
</dbReference>
<accession>A0A815X0C9</accession>
<evidence type="ECO:0000256" key="2">
    <source>
        <dbReference type="ARBA" id="ARBA00022603"/>
    </source>
</evidence>
<dbReference type="PANTHER" id="PTHR10867:SF17">
    <property type="entry name" value="NICOTINAMIDE N-METHYLTRANSFERASE"/>
    <property type="match status" value="1"/>
</dbReference>
<evidence type="ECO:0000256" key="1">
    <source>
        <dbReference type="ARBA" id="ARBA00007996"/>
    </source>
</evidence>
<protein>
    <submittedName>
        <fullName evidence="5">Uncharacterized protein</fullName>
    </submittedName>
</protein>
<dbReference type="AlphaFoldDB" id="A0A815X0C9"/>
<proteinExistence type="inferred from homology"/>
<evidence type="ECO:0000313" key="6">
    <source>
        <dbReference type="Proteomes" id="UP000663828"/>
    </source>
</evidence>
<dbReference type="PROSITE" id="PS51681">
    <property type="entry name" value="SAM_MT_NNMT_PNMT_TEMT"/>
    <property type="match status" value="1"/>
</dbReference>
<dbReference type="InterPro" id="IPR029063">
    <property type="entry name" value="SAM-dependent_MTases_sf"/>
</dbReference>
<keyword evidence="6" id="KW-1185">Reference proteome</keyword>
<dbReference type="Pfam" id="PF01234">
    <property type="entry name" value="NNMT_PNMT_TEMT"/>
    <property type="match status" value="1"/>
</dbReference>
<dbReference type="PANTHER" id="PTHR10867">
    <property type="entry name" value="NNMT/PNMT/TEMT FAMILY MEMBER"/>
    <property type="match status" value="1"/>
</dbReference>
<organism evidence="5 6">
    <name type="scientific">Adineta ricciae</name>
    <name type="common">Rotifer</name>
    <dbReference type="NCBI Taxonomy" id="249248"/>
    <lineage>
        <taxon>Eukaryota</taxon>
        <taxon>Metazoa</taxon>
        <taxon>Spiralia</taxon>
        <taxon>Gnathifera</taxon>
        <taxon>Rotifera</taxon>
        <taxon>Eurotatoria</taxon>
        <taxon>Bdelloidea</taxon>
        <taxon>Adinetida</taxon>
        <taxon>Adinetidae</taxon>
        <taxon>Adineta</taxon>
    </lineage>
</organism>